<dbReference type="GO" id="GO:0006508">
    <property type="term" value="P:proteolysis"/>
    <property type="evidence" value="ECO:0007669"/>
    <property type="project" value="InterPro"/>
</dbReference>
<dbReference type="InterPro" id="IPR003709">
    <property type="entry name" value="VanY-like_core_dom"/>
</dbReference>
<gene>
    <name evidence="3" type="ORF">E2R59_17435</name>
</gene>
<dbReference type="PANTHER" id="PTHR34385:SF1">
    <property type="entry name" value="PEPTIDOGLYCAN L-ALANYL-D-GLUTAMATE ENDOPEPTIDASE CWLK"/>
    <property type="match status" value="1"/>
</dbReference>
<dbReference type="InterPro" id="IPR009045">
    <property type="entry name" value="Zn_M74/Hedgehog-like"/>
</dbReference>
<reference evidence="3 4" key="1">
    <citation type="submission" date="2019-03" db="EMBL/GenBank/DDBJ databases">
        <title>Genome Sequencing and Assembly of Various Microbes Isolated from Partially Reclaimed Soil and Acid Mine Drainage (AMD) Site.</title>
        <authorList>
            <person name="Steinbock B."/>
            <person name="Bechtold R."/>
            <person name="Sevigny J.L."/>
            <person name="Thomas D."/>
            <person name="Cuthill L.R."/>
            <person name="Aveiro Johannsen E.J."/>
            <person name="Thomas K."/>
            <person name="Ghosh A."/>
        </authorList>
    </citation>
    <scope>NUCLEOTIDE SEQUENCE [LARGE SCALE GENOMIC DNA]</scope>
    <source>
        <strain evidence="3 4">S-A3</strain>
    </source>
</reference>
<dbReference type="AlphaFoldDB" id="A0A4R5Y3R7"/>
<feature type="domain" description="D-alanyl-D-alanine carboxypeptidase-like core" evidence="2">
    <location>
        <begin position="248"/>
        <end position="375"/>
    </location>
</feature>
<evidence type="ECO:0000313" key="4">
    <source>
        <dbReference type="Proteomes" id="UP000295163"/>
    </source>
</evidence>
<dbReference type="CDD" id="cd14852">
    <property type="entry name" value="LD-carboxypeptidase"/>
    <property type="match status" value="1"/>
</dbReference>
<protein>
    <recommendedName>
        <fullName evidence="2">D-alanyl-D-alanine carboxypeptidase-like core domain-containing protein</fullName>
    </recommendedName>
</protein>
<evidence type="ECO:0000313" key="3">
    <source>
        <dbReference type="EMBL" id="TDL37742.1"/>
    </source>
</evidence>
<accession>A0A4R5Y3R7</accession>
<evidence type="ECO:0000256" key="1">
    <source>
        <dbReference type="SAM" id="MobiDB-lite"/>
    </source>
</evidence>
<comment type="caution">
    <text evidence="3">The sequence shown here is derived from an EMBL/GenBank/DDBJ whole genome shotgun (WGS) entry which is preliminary data.</text>
</comment>
<dbReference type="GeneID" id="64349204"/>
<dbReference type="InterPro" id="IPR058193">
    <property type="entry name" value="VanY/YodJ_core_dom"/>
</dbReference>
<dbReference type="Gene3D" id="3.30.1380.10">
    <property type="match status" value="1"/>
</dbReference>
<name>A0A4R5Y3R7_KOCRO</name>
<dbReference type="Pfam" id="PF08310">
    <property type="entry name" value="LGFP"/>
    <property type="match status" value="3"/>
</dbReference>
<dbReference type="InterPro" id="IPR052179">
    <property type="entry name" value="DD-CPase-like"/>
</dbReference>
<dbReference type="Proteomes" id="UP000295163">
    <property type="component" value="Unassembled WGS sequence"/>
</dbReference>
<proteinExistence type="predicted"/>
<organism evidence="3 4">
    <name type="scientific">Kocuria rosea</name>
    <name type="common">Deinococcus erythromyxa</name>
    <name type="synonym">Micrococcus rubens</name>
    <dbReference type="NCBI Taxonomy" id="1275"/>
    <lineage>
        <taxon>Bacteria</taxon>
        <taxon>Bacillati</taxon>
        <taxon>Actinomycetota</taxon>
        <taxon>Actinomycetes</taxon>
        <taxon>Micrococcales</taxon>
        <taxon>Micrococcaceae</taxon>
        <taxon>Kocuria</taxon>
    </lineage>
</organism>
<sequence length="402" mass="43019">MRGTTRHSTRQTTRPSTRRTGRTGRTLLVLLFALGLALPGLVLPGLGTPAFGATAIQAEHQRLGGADGRLGRALGAERCGLVRGGCYQKFERGTIHWSPRTGARPTWGAIRAAWAAQDHERGPLGYPVGREVCGLRDAGCHQAFEGGVVVWSRPSGARPTGGGIRAAWLRHGAEHGALGYPVSAESCTGGGCRQTFQRGSVSWARGAGTRVVREIDRAASMYVVVNKRRPLDPADHVPRPLESVGGQLLRADAAAAFRRMQRAAAADGAPLTAVSGYRSYATQAGLYRDYVARYGQAQADLISARPGHSEHQTGLVMDIGDPSGECGLQSCFEGTPAGSWAREHAHEHGFVVRYPRGRTATTGYAYEPWHLRYVGVHVASGMVDQDIPTLEHYMGLPAAPTY</sequence>
<dbReference type="RefSeq" id="WP_133411649.1">
    <property type="nucleotide sequence ID" value="NZ_SMZT01000012.1"/>
</dbReference>
<dbReference type="Pfam" id="PF02557">
    <property type="entry name" value="VanY"/>
    <property type="match status" value="1"/>
</dbReference>
<dbReference type="EMBL" id="SMZT01000012">
    <property type="protein sequence ID" value="TDL37742.1"/>
    <property type="molecule type" value="Genomic_DNA"/>
</dbReference>
<feature type="region of interest" description="Disordered" evidence="1">
    <location>
        <begin position="1"/>
        <end position="20"/>
    </location>
</feature>
<evidence type="ECO:0000259" key="2">
    <source>
        <dbReference type="Pfam" id="PF02557"/>
    </source>
</evidence>
<dbReference type="SUPFAM" id="SSF55166">
    <property type="entry name" value="Hedgehog/DD-peptidase"/>
    <property type="match status" value="1"/>
</dbReference>
<dbReference type="GO" id="GO:0008233">
    <property type="term" value="F:peptidase activity"/>
    <property type="evidence" value="ECO:0007669"/>
    <property type="project" value="InterPro"/>
</dbReference>
<dbReference type="InterPro" id="IPR013207">
    <property type="entry name" value="LGFP"/>
</dbReference>
<dbReference type="PANTHER" id="PTHR34385">
    <property type="entry name" value="D-ALANYL-D-ALANINE CARBOXYPEPTIDASE"/>
    <property type="match status" value="1"/>
</dbReference>